<evidence type="ECO:0000313" key="3">
    <source>
        <dbReference type="Proteomes" id="UP001215598"/>
    </source>
</evidence>
<protein>
    <recommendedName>
        <fullName evidence="1">F-box domain-containing protein</fullName>
    </recommendedName>
</protein>
<dbReference type="Pfam" id="PF12937">
    <property type="entry name" value="F-box-like"/>
    <property type="match status" value="1"/>
</dbReference>
<name>A0AAD7NNZ8_9AGAR</name>
<evidence type="ECO:0000259" key="1">
    <source>
        <dbReference type="Pfam" id="PF12937"/>
    </source>
</evidence>
<dbReference type="AlphaFoldDB" id="A0AAD7NNZ8"/>
<evidence type="ECO:0000313" key="2">
    <source>
        <dbReference type="EMBL" id="KAJ7769464.1"/>
    </source>
</evidence>
<dbReference type="PANTHER" id="PTHR38926:SF72">
    <property type="entry name" value="IM:7136021-RELATED"/>
    <property type="match status" value="1"/>
</dbReference>
<dbReference type="InterPro" id="IPR036047">
    <property type="entry name" value="F-box-like_dom_sf"/>
</dbReference>
<dbReference type="InterPro" id="IPR001810">
    <property type="entry name" value="F-box_dom"/>
</dbReference>
<proteinExistence type="predicted"/>
<accession>A0AAD7NNZ8</accession>
<dbReference type="InterPro" id="IPR032675">
    <property type="entry name" value="LRR_dom_sf"/>
</dbReference>
<organism evidence="2 3">
    <name type="scientific">Mycena metata</name>
    <dbReference type="NCBI Taxonomy" id="1033252"/>
    <lineage>
        <taxon>Eukaryota</taxon>
        <taxon>Fungi</taxon>
        <taxon>Dikarya</taxon>
        <taxon>Basidiomycota</taxon>
        <taxon>Agaricomycotina</taxon>
        <taxon>Agaricomycetes</taxon>
        <taxon>Agaricomycetidae</taxon>
        <taxon>Agaricales</taxon>
        <taxon>Marasmiineae</taxon>
        <taxon>Mycenaceae</taxon>
        <taxon>Mycena</taxon>
    </lineage>
</organism>
<sequence>MFFCRSSDWAATASWSRLKQVVTRALAGRRRSASPSSTQSPRMFLGPDAGPTDAALDSGPIISFHNPPVERDHNRNLPISRLPRELLAEIFILWCERCDIEDSSWVSCSRICSSWRRIALDTAPLWSHIIFKSAEWMRLCIQRSKSSLLIIDANIALDPLHDALICEALTLLDKIGTIRLRVFSQVNSDRLLESLAGPFPMLSSLTIGPAEFPSPFMPFDIKLQAYPNLRALSVGTHTRFILPLPTPNRLVSLELYNSRNMADFRWSKLTDVLQLLVELERLVLRSFPVPAVGARISLPNLRDLHLTGSPLECRQLVQTLECPLLRSYNIDLYDVDFIEELFQCVPGNLSRDLKSMFLHRGSWLNGYGPAPVAQDAQLGFAYADARNLNAPFLDINFFWGVGLVDSQLAKILAAVSKVSCIDTVQWLLLRNWDISPQGSWRALLQRLCRLRTLIIVATPASGLIWDLAKQLESPTAISGPTFCPELTEIQIDGVICSTGGWMPQTRDVNCNSYVDLDGARFIEVLIHYLELRPAKLSTLKITGCCNYSVAEIKLLRLLVTQVFWDGTGMCEATYVPNGDAFSAMTISHHLLDSRPGYDEVNLTDEQRRKRQTWAWRPNLSDRPQTGI</sequence>
<dbReference type="PANTHER" id="PTHR38926">
    <property type="entry name" value="F-BOX DOMAIN CONTAINING PROTEIN, EXPRESSED"/>
    <property type="match status" value="1"/>
</dbReference>
<reference evidence="2" key="1">
    <citation type="submission" date="2023-03" db="EMBL/GenBank/DDBJ databases">
        <title>Massive genome expansion in bonnet fungi (Mycena s.s.) driven by repeated elements and novel gene families across ecological guilds.</title>
        <authorList>
            <consortium name="Lawrence Berkeley National Laboratory"/>
            <person name="Harder C.B."/>
            <person name="Miyauchi S."/>
            <person name="Viragh M."/>
            <person name="Kuo A."/>
            <person name="Thoen E."/>
            <person name="Andreopoulos B."/>
            <person name="Lu D."/>
            <person name="Skrede I."/>
            <person name="Drula E."/>
            <person name="Henrissat B."/>
            <person name="Morin E."/>
            <person name="Kohler A."/>
            <person name="Barry K."/>
            <person name="LaButti K."/>
            <person name="Morin E."/>
            <person name="Salamov A."/>
            <person name="Lipzen A."/>
            <person name="Mereny Z."/>
            <person name="Hegedus B."/>
            <person name="Baldrian P."/>
            <person name="Stursova M."/>
            <person name="Weitz H."/>
            <person name="Taylor A."/>
            <person name="Grigoriev I.V."/>
            <person name="Nagy L.G."/>
            <person name="Martin F."/>
            <person name="Kauserud H."/>
        </authorList>
    </citation>
    <scope>NUCLEOTIDE SEQUENCE</scope>
    <source>
        <strain evidence="2">CBHHK182m</strain>
    </source>
</reference>
<dbReference type="Gene3D" id="3.80.10.10">
    <property type="entry name" value="Ribonuclease Inhibitor"/>
    <property type="match status" value="1"/>
</dbReference>
<feature type="domain" description="F-box" evidence="1">
    <location>
        <begin position="79"/>
        <end position="131"/>
    </location>
</feature>
<dbReference type="SUPFAM" id="SSF81383">
    <property type="entry name" value="F-box domain"/>
    <property type="match status" value="1"/>
</dbReference>
<keyword evidence="3" id="KW-1185">Reference proteome</keyword>
<dbReference type="EMBL" id="JARKIB010000018">
    <property type="protein sequence ID" value="KAJ7769464.1"/>
    <property type="molecule type" value="Genomic_DNA"/>
</dbReference>
<dbReference type="Proteomes" id="UP001215598">
    <property type="component" value="Unassembled WGS sequence"/>
</dbReference>
<gene>
    <name evidence="2" type="ORF">B0H16DRAFT_256245</name>
</gene>
<comment type="caution">
    <text evidence="2">The sequence shown here is derived from an EMBL/GenBank/DDBJ whole genome shotgun (WGS) entry which is preliminary data.</text>
</comment>